<dbReference type="Proteomes" id="UP000252023">
    <property type="component" value="Chromosome"/>
</dbReference>
<organism evidence="1 2">
    <name type="scientific">Paracoccus suum</name>
    <dbReference type="NCBI Taxonomy" id="2259340"/>
    <lineage>
        <taxon>Bacteria</taxon>
        <taxon>Pseudomonadati</taxon>
        <taxon>Pseudomonadota</taxon>
        <taxon>Alphaproteobacteria</taxon>
        <taxon>Rhodobacterales</taxon>
        <taxon>Paracoccaceae</taxon>
        <taxon>Paracoccus</taxon>
    </lineage>
</organism>
<dbReference type="KEGG" id="pars:DRW48_04035"/>
<dbReference type="AlphaFoldDB" id="A0A344PHX1"/>
<protein>
    <submittedName>
        <fullName evidence="1">Uncharacterized protein</fullName>
    </submittedName>
</protein>
<dbReference type="OrthoDB" id="8449844at2"/>
<gene>
    <name evidence="1" type="ORF">DRW48_04035</name>
</gene>
<dbReference type="RefSeq" id="WP_114075295.1">
    <property type="nucleotide sequence ID" value="NZ_CP030918.1"/>
</dbReference>
<dbReference type="EMBL" id="CP030918">
    <property type="protein sequence ID" value="AXC48976.1"/>
    <property type="molecule type" value="Genomic_DNA"/>
</dbReference>
<reference evidence="2" key="1">
    <citation type="submission" date="2018-07" db="EMBL/GenBank/DDBJ databases">
        <title>Genome sequencing of Paracoccus sp. SC2-6.</title>
        <authorList>
            <person name="Heo J."/>
            <person name="Kim S.-J."/>
            <person name="Kwon S.-W."/>
        </authorList>
    </citation>
    <scope>NUCLEOTIDE SEQUENCE [LARGE SCALE GENOMIC DNA]</scope>
    <source>
        <strain evidence="2">SC2-6</strain>
    </source>
</reference>
<sequence length="70" mass="7777">MRTINTPIKSNGLQFAEAVSCIEQILVAGLRHGHFRCSIVGEVSNNKRRELVIEAGMSYKFTIPFDDLPG</sequence>
<accession>A0A344PHX1</accession>
<evidence type="ECO:0000313" key="2">
    <source>
        <dbReference type="Proteomes" id="UP000252023"/>
    </source>
</evidence>
<evidence type="ECO:0000313" key="1">
    <source>
        <dbReference type="EMBL" id="AXC48976.1"/>
    </source>
</evidence>
<keyword evidence="2" id="KW-1185">Reference proteome</keyword>
<proteinExistence type="predicted"/>
<name>A0A344PHX1_9RHOB</name>